<evidence type="ECO:0000256" key="2">
    <source>
        <dbReference type="ARBA" id="ARBA00006899"/>
    </source>
</evidence>
<dbReference type="STRING" id="7168.A0A182NGG2"/>
<proteinExistence type="inferred from homology"/>
<feature type="region of interest" description="Disordered" evidence="12">
    <location>
        <begin position="127"/>
        <end position="192"/>
    </location>
</feature>
<evidence type="ECO:0000256" key="12">
    <source>
        <dbReference type="SAM" id="MobiDB-lite"/>
    </source>
</evidence>
<evidence type="ECO:0000259" key="13">
    <source>
        <dbReference type="Pfam" id="PF11781"/>
    </source>
</evidence>
<reference evidence="16" key="1">
    <citation type="submission" date="2013-03" db="EMBL/GenBank/DDBJ databases">
        <title>The Genome Sequence of Anopheles dirus WRAIR2.</title>
        <authorList>
            <consortium name="The Broad Institute Genomics Platform"/>
            <person name="Neafsey D.E."/>
            <person name="Walton C."/>
            <person name="Walker B."/>
            <person name="Young S.K."/>
            <person name="Zeng Q."/>
            <person name="Gargeya S."/>
            <person name="Fitzgerald M."/>
            <person name="Haas B."/>
            <person name="Abouelleil A."/>
            <person name="Allen A.W."/>
            <person name="Alvarado L."/>
            <person name="Arachchi H.M."/>
            <person name="Berlin A.M."/>
            <person name="Chapman S.B."/>
            <person name="Gainer-Dewar J."/>
            <person name="Goldberg J."/>
            <person name="Griggs A."/>
            <person name="Gujja S."/>
            <person name="Hansen M."/>
            <person name="Howarth C."/>
            <person name="Imamovic A."/>
            <person name="Ireland A."/>
            <person name="Larimer J."/>
            <person name="McCowan C."/>
            <person name="Murphy C."/>
            <person name="Pearson M."/>
            <person name="Poon T.W."/>
            <person name="Priest M."/>
            <person name="Roberts A."/>
            <person name="Saif S."/>
            <person name="Shea T."/>
            <person name="Sisk P."/>
            <person name="Sykes S."/>
            <person name="Wortman J."/>
            <person name="Nusbaum C."/>
            <person name="Birren B."/>
        </authorList>
    </citation>
    <scope>NUCLEOTIDE SEQUENCE [LARGE SCALE GENOMIC DNA]</scope>
    <source>
        <strain evidence="16">WRAIR2</strain>
    </source>
</reference>
<dbReference type="InterPro" id="IPR033599">
    <property type="entry name" value="TAF1B/Rrn7"/>
</dbReference>
<comment type="subcellular location">
    <subcellularLocation>
        <location evidence="1">Nucleus</location>
        <location evidence="1">Nucleolus</location>
    </subcellularLocation>
</comment>
<organism evidence="15 16">
    <name type="scientific">Anopheles dirus</name>
    <dbReference type="NCBI Taxonomy" id="7168"/>
    <lineage>
        <taxon>Eukaryota</taxon>
        <taxon>Metazoa</taxon>
        <taxon>Ecdysozoa</taxon>
        <taxon>Arthropoda</taxon>
        <taxon>Hexapoda</taxon>
        <taxon>Insecta</taxon>
        <taxon>Pterygota</taxon>
        <taxon>Neoptera</taxon>
        <taxon>Endopterygota</taxon>
        <taxon>Diptera</taxon>
        <taxon>Nematocera</taxon>
        <taxon>Culicoidea</taxon>
        <taxon>Culicidae</taxon>
        <taxon>Anophelinae</taxon>
        <taxon>Anopheles</taxon>
    </lineage>
</organism>
<evidence type="ECO:0000259" key="14">
    <source>
        <dbReference type="Pfam" id="PF20645"/>
    </source>
</evidence>
<reference evidence="15" key="2">
    <citation type="submission" date="2020-05" db="UniProtKB">
        <authorList>
            <consortium name="EnsemblMetazoa"/>
        </authorList>
    </citation>
    <scope>IDENTIFICATION</scope>
    <source>
        <strain evidence="15">WRAIR2</strain>
    </source>
</reference>
<keyword evidence="16" id="KW-1185">Reference proteome</keyword>
<keyword evidence="5" id="KW-0863">Zinc-finger</keyword>
<keyword evidence="4" id="KW-0479">Metal-binding</keyword>
<evidence type="ECO:0000256" key="9">
    <source>
        <dbReference type="ARBA" id="ARBA00023163"/>
    </source>
</evidence>
<dbReference type="GO" id="GO:0070860">
    <property type="term" value="C:RNA polymerase I core factor complex"/>
    <property type="evidence" value="ECO:0007669"/>
    <property type="project" value="InterPro"/>
</dbReference>
<evidence type="ECO:0000313" key="16">
    <source>
        <dbReference type="Proteomes" id="UP000075884"/>
    </source>
</evidence>
<evidence type="ECO:0000256" key="4">
    <source>
        <dbReference type="ARBA" id="ARBA00022723"/>
    </source>
</evidence>
<name>A0A182NGG2_9DIPT</name>
<dbReference type="InterPro" id="IPR048538">
    <property type="entry name" value="Rrn7_cyclin_C"/>
</dbReference>
<evidence type="ECO:0000256" key="1">
    <source>
        <dbReference type="ARBA" id="ARBA00004604"/>
    </source>
</evidence>
<dbReference type="Pfam" id="PF20645">
    <property type="entry name" value="Rrn7_cyclin_C"/>
    <property type="match status" value="1"/>
</dbReference>
<evidence type="ECO:0000256" key="6">
    <source>
        <dbReference type="ARBA" id="ARBA00022833"/>
    </source>
</evidence>
<evidence type="ECO:0000256" key="10">
    <source>
        <dbReference type="ARBA" id="ARBA00023242"/>
    </source>
</evidence>
<keyword evidence="9" id="KW-0804">Transcription</keyword>
<dbReference type="GO" id="GO:0042790">
    <property type="term" value="P:nucleolar large rRNA transcription by RNA polymerase I"/>
    <property type="evidence" value="ECO:0007669"/>
    <property type="project" value="TreeGrafter"/>
</dbReference>
<dbReference type="Pfam" id="PF11781">
    <property type="entry name" value="Zn_ribbon_RRN7"/>
    <property type="match status" value="1"/>
</dbReference>
<feature type="domain" description="Rrn7/TAF1B C-terminal cyclin" evidence="14">
    <location>
        <begin position="341"/>
        <end position="446"/>
    </location>
</feature>
<evidence type="ECO:0000256" key="7">
    <source>
        <dbReference type="ARBA" id="ARBA00023015"/>
    </source>
</evidence>
<keyword evidence="8" id="KW-0238">DNA-binding</keyword>
<dbReference type="GO" id="GO:0001164">
    <property type="term" value="F:RNA polymerase I core promoter sequence-specific DNA binding"/>
    <property type="evidence" value="ECO:0007669"/>
    <property type="project" value="InterPro"/>
</dbReference>
<dbReference type="VEuPathDB" id="VectorBase:ADIR006735"/>
<keyword evidence="7" id="KW-0805">Transcription regulation</keyword>
<evidence type="ECO:0000256" key="8">
    <source>
        <dbReference type="ARBA" id="ARBA00023125"/>
    </source>
</evidence>
<dbReference type="InterPro" id="IPR021752">
    <property type="entry name" value="TF_Rrn7_Zf"/>
</dbReference>
<feature type="compositionally biased region" description="Low complexity" evidence="12">
    <location>
        <begin position="175"/>
        <end position="190"/>
    </location>
</feature>
<accession>A0A182NGG2</accession>
<dbReference type="GO" id="GO:0008270">
    <property type="term" value="F:zinc ion binding"/>
    <property type="evidence" value="ECO:0007669"/>
    <property type="project" value="UniProtKB-KW"/>
</dbReference>
<keyword evidence="6" id="KW-0862">Zinc</keyword>
<evidence type="ECO:0000256" key="3">
    <source>
        <dbReference type="ARBA" id="ARBA00018994"/>
    </source>
</evidence>
<keyword evidence="10" id="KW-0539">Nucleus</keyword>
<evidence type="ECO:0000313" key="15">
    <source>
        <dbReference type="EnsemblMetazoa" id="ADIR006735-PA"/>
    </source>
</evidence>
<comment type="similarity">
    <text evidence="2">Belongs to the RRN7/TAF1B family.</text>
</comment>
<dbReference type="PANTHER" id="PTHR31576:SF2">
    <property type="entry name" value="TATA BOX-BINDING PROTEIN-ASSOCIATED FACTOR RNA POLYMERASE I SUBUNIT B"/>
    <property type="match status" value="1"/>
</dbReference>
<evidence type="ECO:0000256" key="5">
    <source>
        <dbReference type="ARBA" id="ARBA00022771"/>
    </source>
</evidence>
<dbReference type="PANTHER" id="PTHR31576">
    <property type="entry name" value="TATA BOX-BINDING PROTEIN-ASSOCIATED FACTOR RNA POLYMERASE I SUBUNIT B"/>
    <property type="match status" value="1"/>
</dbReference>
<protein>
    <recommendedName>
        <fullName evidence="3">TATA box-binding protein-associated factor RNA polymerase I subunit B</fullName>
    </recommendedName>
    <alternativeName>
        <fullName evidence="11">TATA box-binding protein-associated factor 1B</fullName>
    </alternativeName>
</protein>
<evidence type="ECO:0000256" key="11">
    <source>
        <dbReference type="ARBA" id="ARBA00032500"/>
    </source>
</evidence>
<dbReference type="EnsemblMetazoa" id="ADIR006735-RA">
    <property type="protein sequence ID" value="ADIR006735-PA"/>
    <property type="gene ID" value="ADIR006735"/>
</dbReference>
<dbReference type="Proteomes" id="UP000075884">
    <property type="component" value="Unassembled WGS sequence"/>
</dbReference>
<dbReference type="AlphaFoldDB" id="A0A182NGG2"/>
<sequence>MDVCEVCGLSDFSLQDGGYYCNECGTKLLHKRELVGDGLDNIGLQIRTKQKIEYAGTLTSWEQLNYMLNGLSQRMVELGAPAEFKKTVLQLWCSFLRYSEVAFFSKRIRHRPLVPLKSRRSDLEHIFNRKAVGRPKKKTKSYDAPSKKQKRALSRSLMEAEAEELAHSQQSDLDSTMSTLSNSMQSSSTSCQPPLNFKFNSRARKHLMKELLVTEEHIEWHEEEAPLDATCHQIIYQSVGRNLMHDSNDWSLASRNTILIAILALALNQHRCPILMTDLLRWIEEGHLPFYNLKQYVPEGMDPACYTQTSEQLATGYQGFSNCKVITSMMGTDLGIVPVEPDLVALSQRFLSELALPLDFVPFIRKLIVIAPPISRSNLHCYFPSYELHAMKYILFVMKLLFGLDGVIEAKLDAATKKLNERFKPSCNQPKLFVWEEWQQYVAMRSVILEQLHYPTSHYRNQSVVNQPIDSELFLDFFASRITPDDDTTTGYQSTMPRSSYKPARERLFKNIHSVIALAIDSHQNQSIESTQKGIDFGHSLQPQQDYMTKILQMDDEARHYVHIPKYMYADHSSRTVAPFINPMALKKHFLEHDRVRLTMKDIQPSRKHIHMSKYKSHISNIELFLVRRKFCNVVEKDDSGSSDSGSNNESSIMDYIDARAEANRISPEDLFQNTLCQNALDELEADLQASINASDPIGVVLKDKRSLNEPLPDEHLCSDTVQIVLPNFYYWVNNGNLANITYEVFEHEYFSTFPPSFQFLLREAAYVTRCSPLALYNELNEIEKYFFKVYKRIK</sequence>
<feature type="domain" description="RRN7-type" evidence="13">
    <location>
        <begin position="3"/>
        <end position="27"/>
    </location>
</feature>
<dbReference type="GO" id="GO:0005668">
    <property type="term" value="C:RNA polymerase transcription factor SL1 complex"/>
    <property type="evidence" value="ECO:0007669"/>
    <property type="project" value="TreeGrafter"/>
</dbReference>